<accession>A0A6N9PW90</accession>
<dbReference type="PANTHER" id="PTHR33221:SF15">
    <property type="entry name" value="HTH-TYPE TRANSCRIPTIONAL REGULATOR YWGB-RELATED"/>
    <property type="match status" value="1"/>
</dbReference>
<evidence type="ECO:0000313" key="1">
    <source>
        <dbReference type="EMBL" id="NBI27799.1"/>
    </source>
</evidence>
<organism evidence="1 2">
    <name type="scientific">Chengkuizengella marina</name>
    <dbReference type="NCBI Taxonomy" id="2507566"/>
    <lineage>
        <taxon>Bacteria</taxon>
        <taxon>Bacillati</taxon>
        <taxon>Bacillota</taxon>
        <taxon>Bacilli</taxon>
        <taxon>Bacillales</taxon>
        <taxon>Paenibacillaceae</taxon>
        <taxon>Chengkuizengella</taxon>
    </lineage>
</organism>
<gene>
    <name evidence="1" type="ORF">ERL59_02330</name>
</gene>
<dbReference type="InterPro" id="IPR036390">
    <property type="entry name" value="WH_DNA-bd_sf"/>
</dbReference>
<dbReference type="EMBL" id="SIJB01000006">
    <property type="protein sequence ID" value="NBI27799.1"/>
    <property type="molecule type" value="Genomic_DNA"/>
</dbReference>
<dbReference type="AlphaFoldDB" id="A0A6N9PW90"/>
<protein>
    <submittedName>
        <fullName evidence="1">Rrf2 family transcriptional regulator</fullName>
    </submittedName>
</protein>
<dbReference type="NCBIfam" id="TIGR00738">
    <property type="entry name" value="rrf2_super"/>
    <property type="match status" value="1"/>
</dbReference>
<dbReference type="InterPro" id="IPR000944">
    <property type="entry name" value="Tscrpt_reg_Rrf2"/>
</dbReference>
<dbReference type="OrthoDB" id="3242805at2"/>
<keyword evidence="2" id="KW-1185">Reference proteome</keyword>
<dbReference type="Pfam" id="PF02082">
    <property type="entry name" value="Rrf2"/>
    <property type="match status" value="1"/>
</dbReference>
<dbReference type="InterPro" id="IPR030489">
    <property type="entry name" value="TR_Rrf2-type_CS"/>
</dbReference>
<name>A0A6N9PW90_9BACL</name>
<comment type="caution">
    <text evidence="1">The sequence shown here is derived from an EMBL/GenBank/DDBJ whole genome shotgun (WGS) entry which is preliminary data.</text>
</comment>
<proteinExistence type="predicted"/>
<evidence type="ECO:0000313" key="2">
    <source>
        <dbReference type="Proteomes" id="UP000448943"/>
    </source>
</evidence>
<dbReference type="PROSITE" id="PS51197">
    <property type="entry name" value="HTH_RRF2_2"/>
    <property type="match status" value="1"/>
</dbReference>
<reference evidence="1 2" key="1">
    <citation type="submission" date="2019-01" db="EMBL/GenBank/DDBJ databases">
        <title>Chengkuizengella sp. nov., isolated from deep-sea sediment of East Pacific Ocean.</title>
        <authorList>
            <person name="Yang J."/>
            <person name="Lai Q."/>
            <person name="Shao Z."/>
        </authorList>
    </citation>
    <scope>NUCLEOTIDE SEQUENCE [LARGE SCALE GENOMIC DNA]</scope>
    <source>
        <strain evidence="1 2">YPA3-1-1</strain>
    </source>
</reference>
<dbReference type="GO" id="GO:0005829">
    <property type="term" value="C:cytosol"/>
    <property type="evidence" value="ECO:0007669"/>
    <property type="project" value="TreeGrafter"/>
</dbReference>
<dbReference type="InterPro" id="IPR036388">
    <property type="entry name" value="WH-like_DNA-bd_sf"/>
</dbReference>
<dbReference type="PROSITE" id="PS01332">
    <property type="entry name" value="HTH_RRF2_1"/>
    <property type="match status" value="1"/>
</dbReference>
<dbReference type="PANTHER" id="PTHR33221">
    <property type="entry name" value="WINGED HELIX-TURN-HELIX TRANSCRIPTIONAL REGULATOR, RRF2 FAMILY"/>
    <property type="match status" value="1"/>
</dbReference>
<dbReference type="Gene3D" id="1.10.10.10">
    <property type="entry name" value="Winged helix-like DNA-binding domain superfamily/Winged helix DNA-binding domain"/>
    <property type="match status" value="1"/>
</dbReference>
<dbReference type="Proteomes" id="UP000448943">
    <property type="component" value="Unassembled WGS sequence"/>
</dbReference>
<dbReference type="RefSeq" id="WP_160644106.1">
    <property type="nucleotide sequence ID" value="NZ_SIJB01000006.1"/>
</dbReference>
<dbReference type="SUPFAM" id="SSF46785">
    <property type="entry name" value="Winged helix' DNA-binding domain"/>
    <property type="match status" value="1"/>
</dbReference>
<sequence>MNSEFTLAVHSLAYLSILPDKMSTSDCLAESASVHPVRIRKVLSILRKNGYIKSKEGAGGGFILNTDPSEISLKDIYQMTSEGSLQPKCSKKNEHCLIGANMQIVLNGIFSEGEKQLCEFLSQYTIEDIINRVKS</sequence>
<dbReference type="GO" id="GO:0003700">
    <property type="term" value="F:DNA-binding transcription factor activity"/>
    <property type="evidence" value="ECO:0007669"/>
    <property type="project" value="TreeGrafter"/>
</dbReference>